<reference evidence="2 3" key="1">
    <citation type="submission" date="2020-08" db="EMBL/GenBank/DDBJ databases">
        <title>Genome sequence of Sphingomonas daechungensis KACC 18115T.</title>
        <authorList>
            <person name="Hyun D.-W."/>
            <person name="Bae J.-W."/>
        </authorList>
    </citation>
    <scope>NUCLEOTIDE SEQUENCE [LARGE SCALE GENOMIC DNA]</scope>
    <source>
        <strain evidence="2 3">KACC 18115</strain>
    </source>
</reference>
<evidence type="ECO:0000256" key="1">
    <source>
        <dbReference type="ARBA" id="ARBA00022679"/>
    </source>
</evidence>
<dbReference type="InterPro" id="IPR037359">
    <property type="entry name" value="NST/OST"/>
</dbReference>
<dbReference type="EMBL" id="CP060780">
    <property type="protein sequence ID" value="QNP42988.1"/>
    <property type="molecule type" value="Genomic_DNA"/>
</dbReference>
<evidence type="ECO:0000313" key="2">
    <source>
        <dbReference type="EMBL" id="QNP42988.1"/>
    </source>
</evidence>
<accession>A0ABX6T1B0</accession>
<dbReference type="SUPFAM" id="SSF52540">
    <property type="entry name" value="P-loop containing nucleoside triphosphate hydrolases"/>
    <property type="match status" value="1"/>
</dbReference>
<keyword evidence="3" id="KW-1185">Reference proteome</keyword>
<evidence type="ECO:0000313" key="3">
    <source>
        <dbReference type="Proteomes" id="UP000516134"/>
    </source>
</evidence>
<dbReference type="Pfam" id="PF13469">
    <property type="entry name" value="Sulfotransfer_3"/>
    <property type="match status" value="1"/>
</dbReference>
<proteinExistence type="predicted"/>
<organism evidence="2 3">
    <name type="scientific">Sphingomonas daechungensis</name>
    <dbReference type="NCBI Taxonomy" id="1176646"/>
    <lineage>
        <taxon>Bacteria</taxon>
        <taxon>Pseudomonadati</taxon>
        <taxon>Pseudomonadota</taxon>
        <taxon>Alphaproteobacteria</taxon>
        <taxon>Sphingomonadales</taxon>
        <taxon>Sphingomonadaceae</taxon>
        <taxon>Sphingomonas</taxon>
    </lineage>
</organism>
<dbReference type="Proteomes" id="UP000516134">
    <property type="component" value="Chromosome"/>
</dbReference>
<sequence length="233" mass="26522">MATTAPSVPNWPSQRFACIVGAPRCGTTTLARLLESHPEVSFSSVKEPHYFALFDLDDLDQDELKQTVADEYLARYFHDVDPDAQVMAEGSVSYLYAPERLLPLLRLWPDAKFIIAVRDPIQQLPSFHQRLVHQGDETVEDFEEAWRLIDERRSGRKIPRTCLDARQLQYDEVARFGKHVGRFFDVVGRDRCHVVVFDDLRADPAKAYAGVLDFLDLPPAPMPENWNPARAGA</sequence>
<dbReference type="Gene3D" id="3.40.50.300">
    <property type="entry name" value="P-loop containing nucleotide triphosphate hydrolases"/>
    <property type="match status" value="1"/>
</dbReference>
<dbReference type="RefSeq" id="WP_187714419.1">
    <property type="nucleotide sequence ID" value="NZ_CP060780.1"/>
</dbReference>
<protein>
    <submittedName>
        <fullName evidence="2">Sulfotransferase</fullName>
    </submittedName>
</protein>
<dbReference type="InterPro" id="IPR027417">
    <property type="entry name" value="P-loop_NTPase"/>
</dbReference>
<keyword evidence="1" id="KW-0808">Transferase</keyword>
<dbReference type="PANTHER" id="PTHR10605:SF56">
    <property type="entry name" value="BIFUNCTIONAL HEPARAN SULFATE N-DEACETYLASE_N-SULFOTRANSFERASE"/>
    <property type="match status" value="1"/>
</dbReference>
<name>A0ABX6T1B0_9SPHN</name>
<gene>
    <name evidence="2" type="ORF">H9L15_13495</name>
</gene>
<dbReference type="PANTHER" id="PTHR10605">
    <property type="entry name" value="HEPARAN SULFATE SULFOTRANSFERASE"/>
    <property type="match status" value="1"/>
</dbReference>